<evidence type="ECO:0000313" key="1">
    <source>
        <dbReference type="EMBL" id="AJE80898.1"/>
    </source>
</evidence>
<protein>
    <recommendedName>
        <fullName evidence="3">AAA family ATPase</fullName>
    </recommendedName>
</protein>
<organism evidence="1 2">
    <name type="scientific">Streptomyces albus (strain ATCC 21838 / DSM 41398 / FERM P-419 / JCM 4703 / NBRC 107858)</name>
    <dbReference type="NCBI Taxonomy" id="1081613"/>
    <lineage>
        <taxon>Bacteria</taxon>
        <taxon>Bacillati</taxon>
        <taxon>Actinomycetota</taxon>
        <taxon>Actinomycetes</taxon>
        <taxon>Kitasatosporales</taxon>
        <taxon>Streptomycetaceae</taxon>
        <taxon>Streptomyces</taxon>
    </lineage>
</organism>
<accession>A0A0B5EFV7</accession>
<name>A0A0B5EFV7_STRA4</name>
<evidence type="ECO:0008006" key="3">
    <source>
        <dbReference type="Google" id="ProtNLM"/>
    </source>
</evidence>
<sequence>MPCVLVTGVNGVGKSTVVAEVLRSTPDCRYFSASAALMDHFGLAPGDYSALDSLPLQKRISASHTLLTEAITSTPGPLLLDAHLLTFERVEPVDCGGPWVSLLRGIVLLTASAARIDARLRADALSGRTRRWLDLSAEARSERVDLIARRQRLLIAHTDRVGASWGVPALRVANEGDVGSTATAVLGLLAP</sequence>
<dbReference type="Gene3D" id="3.40.50.300">
    <property type="entry name" value="P-loop containing nucleotide triphosphate hydrolases"/>
    <property type="match status" value="1"/>
</dbReference>
<dbReference type="KEGG" id="sals:SLNWT_0522"/>
<keyword evidence="2" id="KW-1185">Reference proteome</keyword>
<reference evidence="1 2" key="1">
    <citation type="submission" date="2015-01" db="EMBL/GenBank/DDBJ databases">
        <title>Enhanced salinomycin production by adjusting the supply of polyketide extender units in Streptomyce albus DSM 41398.</title>
        <authorList>
            <person name="Lu C."/>
        </authorList>
    </citation>
    <scope>NUCLEOTIDE SEQUENCE [LARGE SCALE GENOMIC DNA]</scope>
    <source>
        <strain evidence="2">ATCC 21838 / DSM 41398 / FERM P-419 / JCM 4703 / NBRC 107858</strain>
    </source>
</reference>
<dbReference type="EMBL" id="CP010519">
    <property type="protein sequence ID" value="AJE80898.1"/>
    <property type="molecule type" value="Genomic_DNA"/>
</dbReference>
<proteinExistence type="predicted"/>
<dbReference type="SUPFAM" id="SSF52540">
    <property type="entry name" value="P-loop containing nucleoside triphosphate hydrolases"/>
    <property type="match status" value="1"/>
</dbReference>
<evidence type="ECO:0000313" key="2">
    <source>
        <dbReference type="Proteomes" id="UP000031523"/>
    </source>
</evidence>
<gene>
    <name evidence="1" type="ORF">SLNWT_0522</name>
</gene>
<dbReference type="AlphaFoldDB" id="A0A0B5EFV7"/>
<dbReference type="InterPro" id="IPR027417">
    <property type="entry name" value="P-loop_NTPase"/>
</dbReference>
<dbReference type="Proteomes" id="UP000031523">
    <property type="component" value="Chromosome"/>
</dbReference>